<protein>
    <submittedName>
        <fullName evidence="2">Thioredoxin family protein</fullName>
    </submittedName>
</protein>
<dbReference type="Gene3D" id="3.40.30.10">
    <property type="entry name" value="Glutaredoxin"/>
    <property type="match status" value="1"/>
</dbReference>
<sequence>MKKLLLLLFTIPFLAIGQEKGIQFEHGTTWEKVKAKAKAENKHIFVDAFTTWCGPCKYMSANIFPQEKVGTFFNKNFVNLKIQMDETEGDDADVKSWRAEAKRFAKDYAITAYPTFLIFDPNGELVHRIVGGGEADQFIALAGEGLNPETQYVTLLKKFEANPNDVATAKVVAAAASKAYDKATAEKALGVVIDNSSTDELLTKESVSMLGRAASSTKSKAFDVIRKNKAKVDELTKPGYADQILGIAIINSEIVSKVRASKEDILDQVIAEVEKTYADVDMKNILASYKPNYYASKKNWPKYRDAVNAYIAVLGDKTQASQYNSFAWTIFENCTDPACLDAAIKWAEAGLKKEETAALLDTYANVLHKAGKTKEAIAAQEKAVTLADAQSKADYEKTLALMKKGLPTWETE</sequence>
<dbReference type="PROSITE" id="PS51352">
    <property type="entry name" value="THIOREDOXIN_2"/>
    <property type="match status" value="1"/>
</dbReference>
<dbReference type="Proteomes" id="UP001500101">
    <property type="component" value="Unassembled WGS sequence"/>
</dbReference>
<dbReference type="InterPro" id="IPR012336">
    <property type="entry name" value="Thioredoxin-like_fold"/>
</dbReference>
<feature type="domain" description="Thioredoxin" evidence="1">
    <location>
        <begin position="5"/>
        <end position="147"/>
    </location>
</feature>
<evidence type="ECO:0000259" key="1">
    <source>
        <dbReference type="PROSITE" id="PS51352"/>
    </source>
</evidence>
<evidence type="ECO:0000313" key="3">
    <source>
        <dbReference type="Proteomes" id="UP001500101"/>
    </source>
</evidence>
<dbReference type="Pfam" id="PF13098">
    <property type="entry name" value="Thioredoxin_2"/>
    <property type="match status" value="1"/>
</dbReference>
<organism evidence="2 3">
    <name type="scientific">Sphingobacterium kyonggiense</name>
    <dbReference type="NCBI Taxonomy" id="714075"/>
    <lineage>
        <taxon>Bacteria</taxon>
        <taxon>Pseudomonadati</taxon>
        <taxon>Bacteroidota</taxon>
        <taxon>Sphingobacteriia</taxon>
        <taxon>Sphingobacteriales</taxon>
        <taxon>Sphingobacteriaceae</taxon>
        <taxon>Sphingobacterium</taxon>
    </lineage>
</organism>
<accession>A0ABP7YCE2</accession>
<comment type="caution">
    <text evidence="2">The sequence shown here is derived from an EMBL/GenBank/DDBJ whole genome shotgun (WGS) entry which is preliminary data.</text>
</comment>
<dbReference type="InterPro" id="IPR036249">
    <property type="entry name" value="Thioredoxin-like_sf"/>
</dbReference>
<dbReference type="RefSeq" id="WP_344673267.1">
    <property type="nucleotide sequence ID" value="NZ_BAAAZI010000004.1"/>
</dbReference>
<name>A0ABP7YCE2_9SPHI</name>
<reference evidence="3" key="1">
    <citation type="journal article" date="2019" name="Int. J. Syst. Evol. Microbiol.">
        <title>The Global Catalogue of Microorganisms (GCM) 10K type strain sequencing project: providing services to taxonomists for standard genome sequencing and annotation.</title>
        <authorList>
            <consortium name="The Broad Institute Genomics Platform"/>
            <consortium name="The Broad Institute Genome Sequencing Center for Infectious Disease"/>
            <person name="Wu L."/>
            <person name="Ma J."/>
        </authorList>
    </citation>
    <scope>NUCLEOTIDE SEQUENCE [LARGE SCALE GENOMIC DNA]</scope>
    <source>
        <strain evidence="3">JCM 16704</strain>
    </source>
</reference>
<keyword evidence="3" id="KW-1185">Reference proteome</keyword>
<dbReference type="EMBL" id="BAAAZI010000004">
    <property type="protein sequence ID" value="GAA4134083.1"/>
    <property type="molecule type" value="Genomic_DNA"/>
</dbReference>
<proteinExistence type="predicted"/>
<dbReference type="SUPFAM" id="SSF52833">
    <property type="entry name" value="Thioredoxin-like"/>
    <property type="match status" value="1"/>
</dbReference>
<evidence type="ECO:0000313" key="2">
    <source>
        <dbReference type="EMBL" id="GAA4134083.1"/>
    </source>
</evidence>
<gene>
    <name evidence="2" type="ORF">GCM10022216_06710</name>
</gene>
<dbReference type="InterPro" id="IPR013766">
    <property type="entry name" value="Thioredoxin_domain"/>
</dbReference>